<evidence type="ECO:0000256" key="10">
    <source>
        <dbReference type="PIRNR" id="PIRNR000439"/>
    </source>
</evidence>
<feature type="transmembrane region" description="Helical" evidence="12">
    <location>
        <begin position="369"/>
        <end position="391"/>
    </location>
</feature>
<reference evidence="14" key="1">
    <citation type="journal article" date="2015" name="PLoS Genet.">
        <title>Genome Sequence and Transcriptome Analyses of Chrysochromulina tobin: Metabolic Tools for Enhanced Algal Fitness in the Prominent Order Prymnesiales (Haptophyceae).</title>
        <authorList>
            <person name="Hovde B.T."/>
            <person name="Deodato C.R."/>
            <person name="Hunsperger H.M."/>
            <person name="Ryken S.A."/>
            <person name="Yost W."/>
            <person name="Jha R.K."/>
            <person name="Patterson J."/>
            <person name="Monnat R.J. Jr."/>
            <person name="Barlow S.B."/>
            <person name="Starkenburg S.R."/>
            <person name="Cattolico R.A."/>
        </authorList>
    </citation>
    <scope>NUCLEOTIDE SEQUENCE</scope>
    <source>
        <strain evidence="14">CCMP291</strain>
    </source>
</reference>
<dbReference type="EMBL" id="JWZX01002434">
    <property type="protein sequence ID" value="KOO29312.1"/>
    <property type="molecule type" value="Genomic_DNA"/>
</dbReference>
<comment type="caution">
    <text evidence="13">The sequence shown here is derived from an EMBL/GenBank/DDBJ whole genome shotgun (WGS) entry which is preliminary data.</text>
</comment>
<dbReference type="PIRSF" id="PIRSF000439">
    <property type="entry name" value="Oat_ACAT_DAG_ARE"/>
    <property type="match status" value="1"/>
</dbReference>
<feature type="transmembrane region" description="Helical" evidence="12">
    <location>
        <begin position="299"/>
        <end position="317"/>
    </location>
</feature>
<protein>
    <recommendedName>
        <fullName evidence="10">O-acyltransferase</fullName>
    </recommendedName>
</protein>
<keyword evidence="4 10" id="KW-0808">Transferase</keyword>
<proteinExistence type="inferred from homology"/>
<organism evidence="13 14">
    <name type="scientific">Chrysochromulina tobinii</name>
    <dbReference type="NCBI Taxonomy" id="1460289"/>
    <lineage>
        <taxon>Eukaryota</taxon>
        <taxon>Haptista</taxon>
        <taxon>Haptophyta</taxon>
        <taxon>Prymnesiophyceae</taxon>
        <taxon>Prymnesiales</taxon>
        <taxon>Chrysochromulinaceae</taxon>
        <taxon>Chrysochromulina</taxon>
    </lineage>
</organism>
<dbReference type="InterPro" id="IPR004299">
    <property type="entry name" value="MBOAT_fam"/>
</dbReference>
<dbReference type="GO" id="GO:0005789">
    <property type="term" value="C:endoplasmic reticulum membrane"/>
    <property type="evidence" value="ECO:0007669"/>
    <property type="project" value="UniProtKB-SubCell"/>
</dbReference>
<evidence type="ECO:0000313" key="14">
    <source>
        <dbReference type="Proteomes" id="UP000037460"/>
    </source>
</evidence>
<keyword evidence="6 10" id="KW-0256">Endoplasmic reticulum</keyword>
<evidence type="ECO:0000313" key="13">
    <source>
        <dbReference type="EMBL" id="KOO29312.1"/>
    </source>
</evidence>
<feature type="transmembrane region" description="Helical" evidence="12">
    <location>
        <begin position="26"/>
        <end position="46"/>
    </location>
</feature>
<evidence type="ECO:0000256" key="8">
    <source>
        <dbReference type="ARBA" id="ARBA00023136"/>
    </source>
</evidence>
<feature type="transmembrane region" description="Helical" evidence="12">
    <location>
        <begin position="428"/>
        <end position="451"/>
    </location>
</feature>
<dbReference type="PANTHER" id="PTHR10408:SF7">
    <property type="entry name" value="DIACYLGLYCEROL O-ACYLTRANSFERASE 1"/>
    <property type="match status" value="1"/>
</dbReference>
<keyword evidence="8 10" id="KW-0472">Membrane</keyword>
<accession>A0A0M0JSM6</accession>
<dbReference type="GO" id="GO:0004144">
    <property type="term" value="F:diacylglycerol O-acyltransferase activity"/>
    <property type="evidence" value="ECO:0007669"/>
    <property type="project" value="UniProtKB-ARBA"/>
</dbReference>
<evidence type="ECO:0000256" key="12">
    <source>
        <dbReference type="SAM" id="Phobius"/>
    </source>
</evidence>
<gene>
    <name evidence="13" type="ORF">Ctob_005054</name>
</gene>
<dbReference type="OrthoDB" id="10039049at2759"/>
<dbReference type="Proteomes" id="UP000037460">
    <property type="component" value="Unassembled WGS sequence"/>
</dbReference>
<evidence type="ECO:0000256" key="1">
    <source>
        <dbReference type="ARBA" id="ARBA00004477"/>
    </source>
</evidence>
<feature type="active site" evidence="11">
    <location>
        <position position="383"/>
    </location>
</feature>
<keyword evidence="7 12" id="KW-1133">Transmembrane helix</keyword>
<dbReference type="AlphaFoldDB" id="A0A0M0JSM6"/>
<keyword evidence="14" id="KW-1185">Reference proteome</keyword>
<keyword evidence="5 12" id="KW-0812">Transmembrane</keyword>
<feature type="transmembrane region" description="Helical" evidence="12">
    <location>
        <begin position="121"/>
        <end position="139"/>
    </location>
</feature>
<evidence type="ECO:0000256" key="5">
    <source>
        <dbReference type="ARBA" id="ARBA00022692"/>
    </source>
</evidence>
<feature type="transmembrane region" description="Helical" evidence="12">
    <location>
        <begin position="244"/>
        <end position="268"/>
    </location>
</feature>
<feature type="transmembrane region" description="Helical" evidence="12">
    <location>
        <begin position="83"/>
        <end position="101"/>
    </location>
</feature>
<comment type="subcellular location">
    <subcellularLocation>
        <location evidence="1 10">Endoplasmic reticulum membrane</location>
        <topology evidence="1 10">Multi-pass membrane protein</topology>
    </subcellularLocation>
</comment>
<sequence length="461" mass="51709">MHRTSKPSLLSGGGFGSDPSGEHANLSGFVNLVFLLFVVTNFRLLLENLLLNGLRVTLPSFADLLRDAEAFLDGAALQVKLHALLRTAAVLAVPILFAFGLERAAVQRTPFSRFSRRFVDPLHAINVGASLALPAALVGTERHYGGAGGGVLLLICSVTIFLKLVSWAHVHHDLREAGKESRGEAEGSLDARLAKYRSTVSDTDGASLHYPNNVTFGNLLWFLVAPTLCYQLDYPRTPRVRKTYLISLVLRTIMLWTLLPAFVVQYMLPLLETSIEPIMAGDVARILDRLLRLAVPVTYVWLVGFYAFFHVWLNLLAELTRFGDRVFYKAWWNAIDFEGYWRTWNMPVHMWVVRHAFFPIQRHVTSSKVLTGLLCFTLSAVLHEIVVAFPLHSYRMPLAFVGMMSQVPMLPLSKLLRRYTQGTAFEQAGNFLFWVTFCFVGQPLCVLLYYVHATQAVHASA</sequence>
<dbReference type="PANTHER" id="PTHR10408">
    <property type="entry name" value="STEROL O-ACYLTRANSFERASE"/>
    <property type="match status" value="1"/>
</dbReference>
<dbReference type="GO" id="GO:0019432">
    <property type="term" value="P:triglyceride biosynthetic process"/>
    <property type="evidence" value="ECO:0007669"/>
    <property type="project" value="TreeGrafter"/>
</dbReference>
<evidence type="ECO:0000256" key="9">
    <source>
        <dbReference type="ARBA" id="ARBA00023315"/>
    </source>
</evidence>
<evidence type="ECO:0000256" key="6">
    <source>
        <dbReference type="ARBA" id="ARBA00022824"/>
    </source>
</evidence>
<evidence type="ECO:0000256" key="7">
    <source>
        <dbReference type="ARBA" id="ARBA00022989"/>
    </source>
</evidence>
<comment type="similarity">
    <text evidence="3 10">Belongs to the membrane-bound acyltransferase family. Sterol o-acyltransferase subfamily.</text>
</comment>
<evidence type="ECO:0000256" key="4">
    <source>
        <dbReference type="ARBA" id="ARBA00022679"/>
    </source>
</evidence>
<evidence type="ECO:0000256" key="11">
    <source>
        <dbReference type="PIRSR" id="PIRSR000439-1"/>
    </source>
</evidence>
<name>A0A0M0JSM6_9EUKA</name>
<keyword evidence="9 10" id="KW-0012">Acyltransferase</keyword>
<comment type="pathway">
    <text evidence="2">Lipid metabolism.</text>
</comment>
<dbReference type="Pfam" id="PF03062">
    <property type="entry name" value="MBOAT"/>
    <property type="match status" value="1"/>
</dbReference>
<evidence type="ECO:0000256" key="2">
    <source>
        <dbReference type="ARBA" id="ARBA00005189"/>
    </source>
</evidence>
<evidence type="ECO:0000256" key="3">
    <source>
        <dbReference type="ARBA" id="ARBA00009010"/>
    </source>
</evidence>
<feature type="transmembrane region" description="Helical" evidence="12">
    <location>
        <begin position="151"/>
        <end position="170"/>
    </location>
</feature>
<dbReference type="InterPro" id="IPR014371">
    <property type="entry name" value="Oat_ACAT_DAG_ARE"/>
</dbReference>